<feature type="compositionally biased region" description="Polar residues" evidence="5">
    <location>
        <begin position="28"/>
        <end position="39"/>
    </location>
</feature>
<evidence type="ECO:0000256" key="1">
    <source>
        <dbReference type="ARBA" id="ARBA00005417"/>
    </source>
</evidence>
<dbReference type="SUPFAM" id="SSF52540">
    <property type="entry name" value="P-loop containing nucleoside triphosphate hydrolases"/>
    <property type="match status" value="1"/>
</dbReference>
<evidence type="ECO:0000313" key="7">
    <source>
        <dbReference type="EMBL" id="MBB2997424.1"/>
    </source>
</evidence>
<dbReference type="Proteomes" id="UP000523000">
    <property type="component" value="Unassembled WGS sequence"/>
</dbReference>
<comment type="caution">
    <text evidence="7">The sequence shown here is derived from an EMBL/GenBank/DDBJ whole genome shotgun (WGS) entry which is preliminary data.</text>
</comment>
<dbReference type="AlphaFoldDB" id="A0A839QRL7"/>
<proteinExistence type="inferred from homology"/>
<dbReference type="GO" id="GO:0016020">
    <property type="term" value="C:membrane"/>
    <property type="evidence" value="ECO:0007669"/>
    <property type="project" value="InterPro"/>
</dbReference>
<dbReference type="GO" id="GO:0140359">
    <property type="term" value="F:ABC-type transporter activity"/>
    <property type="evidence" value="ECO:0007669"/>
    <property type="project" value="InterPro"/>
</dbReference>
<dbReference type="Pfam" id="PF00005">
    <property type="entry name" value="ABC_tran"/>
    <property type="match status" value="1"/>
</dbReference>
<dbReference type="EMBL" id="JACHVS010000002">
    <property type="protein sequence ID" value="MBB2997424.1"/>
    <property type="molecule type" value="Genomic_DNA"/>
</dbReference>
<evidence type="ECO:0000259" key="6">
    <source>
        <dbReference type="PROSITE" id="PS50893"/>
    </source>
</evidence>
<dbReference type="InterPro" id="IPR017871">
    <property type="entry name" value="ABC_transporter-like_CS"/>
</dbReference>
<keyword evidence="8" id="KW-1185">Reference proteome</keyword>
<protein>
    <submittedName>
        <fullName evidence="7">Teichoic acid transport system ATP-binding protein</fullName>
    </submittedName>
</protein>
<dbReference type="PROSITE" id="PS50893">
    <property type="entry name" value="ABC_TRANSPORTER_2"/>
    <property type="match status" value="1"/>
</dbReference>
<feature type="region of interest" description="Disordered" evidence="5">
    <location>
        <begin position="21"/>
        <end position="45"/>
    </location>
</feature>
<sequence length="292" mass="31391">MAVQTDFDDIINPKLYPRHEPLQIGEAGNSNETAPTSESVEAVGSGTRKPVVVVDDLHVKYQIFAGGKAAGAAAGRQLLTKARGLREVHAIKGVSFVAYENESIGVIGSNGSGKSTLMRSIVGLTPPSSGSVYASSRPNLLGVGAALIPDLSGDKNIMLGGLALGYSRKEVLEMRKEIIAFSELEEFIDLPMRTYSSGMSARLKFAIAASKQHEILIVDEALAVGDARFRKRSEAKIRSIKDNAGTVFLVSHSMNSILDTCERVIWINKGVLQMDGDARSVVKEYKASRLNK</sequence>
<dbReference type="InterPro" id="IPR050683">
    <property type="entry name" value="Bact_Polysacc_Export_ATP-bd"/>
</dbReference>
<keyword evidence="4 7" id="KW-0067">ATP-binding</keyword>
<keyword evidence="2" id="KW-0813">Transport</keyword>
<dbReference type="Gene3D" id="3.40.50.300">
    <property type="entry name" value="P-loop containing nucleotide triphosphate hydrolases"/>
    <property type="match status" value="1"/>
</dbReference>
<evidence type="ECO:0000256" key="4">
    <source>
        <dbReference type="ARBA" id="ARBA00022840"/>
    </source>
</evidence>
<evidence type="ECO:0000313" key="8">
    <source>
        <dbReference type="Proteomes" id="UP000523000"/>
    </source>
</evidence>
<reference evidence="7 8" key="1">
    <citation type="submission" date="2020-08" db="EMBL/GenBank/DDBJ databases">
        <title>Sequencing the genomes of 1000 actinobacteria strains.</title>
        <authorList>
            <person name="Klenk H.-P."/>
        </authorList>
    </citation>
    <scope>NUCLEOTIDE SEQUENCE [LARGE SCALE GENOMIC DNA]</scope>
    <source>
        <strain evidence="7 8">DSM 22826</strain>
    </source>
</reference>
<dbReference type="SMART" id="SM00382">
    <property type="entry name" value="AAA"/>
    <property type="match status" value="1"/>
</dbReference>
<dbReference type="InterPro" id="IPR027417">
    <property type="entry name" value="P-loop_NTPase"/>
</dbReference>
<feature type="domain" description="ABC transporter" evidence="6">
    <location>
        <begin position="74"/>
        <end position="290"/>
    </location>
</feature>
<gene>
    <name evidence="7" type="ORF">E9229_003671</name>
</gene>
<evidence type="ECO:0000256" key="3">
    <source>
        <dbReference type="ARBA" id="ARBA00022741"/>
    </source>
</evidence>
<dbReference type="RefSeq" id="WP_183512974.1">
    <property type="nucleotide sequence ID" value="NZ_BAABGK010000018.1"/>
</dbReference>
<comment type="similarity">
    <text evidence="1">Belongs to the ABC transporter superfamily.</text>
</comment>
<dbReference type="InterPro" id="IPR003439">
    <property type="entry name" value="ABC_transporter-like_ATP-bd"/>
</dbReference>
<dbReference type="InterPro" id="IPR015860">
    <property type="entry name" value="ABC_transpr_TagH-like"/>
</dbReference>
<keyword evidence="3" id="KW-0547">Nucleotide-binding</keyword>
<dbReference type="PANTHER" id="PTHR46743">
    <property type="entry name" value="TEICHOIC ACIDS EXPORT ATP-BINDING PROTEIN TAGH"/>
    <property type="match status" value="1"/>
</dbReference>
<dbReference type="PROSITE" id="PS00211">
    <property type="entry name" value="ABC_TRANSPORTER_1"/>
    <property type="match status" value="1"/>
</dbReference>
<name>A0A839QRL7_9MICC</name>
<dbReference type="GO" id="GO:0016887">
    <property type="term" value="F:ATP hydrolysis activity"/>
    <property type="evidence" value="ECO:0007669"/>
    <property type="project" value="InterPro"/>
</dbReference>
<dbReference type="GO" id="GO:0005524">
    <property type="term" value="F:ATP binding"/>
    <property type="evidence" value="ECO:0007669"/>
    <property type="project" value="UniProtKB-KW"/>
</dbReference>
<accession>A0A839QRL7</accession>
<dbReference type="CDD" id="cd03220">
    <property type="entry name" value="ABC_KpsT_Wzt"/>
    <property type="match status" value="1"/>
</dbReference>
<dbReference type="InterPro" id="IPR003593">
    <property type="entry name" value="AAA+_ATPase"/>
</dbReference>
<evidence type="ECO:0000256" key="2">
    <source>
        <dbReference type="ARBA" id="ARBA00022448"/>
    </source>
</evidence>
<organism evidence="7 8">
    <name type="scientific">Paeniglutamicibacter cryotolerans</name>
    <dbReference type="NCBI Taxonomy" id="670079"/>
    <lineage>
        <taxon>Bacteria</taxon>
        <taxon>Bacillati</taxon>
        <taxon>Actinomycetota</taxon>
        <taxon>Actinomycetes</taxon>
        <taxon>Micrococcales</taxon>
        <taxon>Micrococcaceae</taxon>
        <taxon>Paeniglutamicibacter</taxon>
    </lineage>
</organism>
<evidence type="ECO:0000256" key="5">
    <source>
        <dbReference type="SAM" id="MobiDB-lite"/>
    </source>
</evidence>
<dbReference type="PANTHER" id="PTHR46743:SF2">
    <property type="entry name" value="TEICHOIC ACIDS EXPORT ATP-BINDING PROTEIN TAGH"/>
    <property type="match status" value="1"/>
</dbReference>